<organism evidence="1 2">
    <name type="scientific">Candidatus Gottesmanbacteria bacterium GW2011_GWB1_44_11c</name>
    <dbReference type="NCBI Taxonomy" id="1618447"/>
    <lineage>
        <taxon>Bacteria</taxon>
        <taxon>Candidatus Gottesmaniibacteriota</taxon>
    </lineage>
</organism>
<dbReference type="Proteomes" id="UP000034617">
    <property type="component" value="Unassembled WGS sequence"/>
</dbReference>
<dbReference type="EMBL" id="LCHM01000087">
    <property type="protein sequence ID" value="KKT33860.1"/>
    <property type="molecule type" value="Genomic_DNA"/>
</dbReference>
<proteinExistence type="predicted"/>
<reference evidence="1 2" key="1">
    <citation type="journal article" date="2015" name="Nature">
        <title>rRNA introns, odd ribosomes, and small enigmatic genomes across a large radiation of phyla.</title>
        <authorList>
            <person name="Brown C.T."/>
            <person name="Hug L.A."/>
            <person name="Thomas B.C."/>
            <person name="Sharon I."/>
            <person name="Castelle C.J."/>
            <person name="Singh A."/>
            <person name="Wilkins M.J."/>
            <person name="Williams K.H."/>
            <person name="Banfield J.F."/>
        </authorList>
    </citation>
    <scope>NUCLEOTIDE SEQUENCE [LARGE SCALE GENOMIC DNA]</scope>
</reference>
<name>A0A0G1GH23_9BACT</name>
<evidence type="ECO:0000313" key="2">
    <source>
        <dbReference type="Proteomes" id="UP000034617"/>
    </source>
</evidence>
<comment type="caution">
    <text evidence="1">The sequence shown here is derived from an EMBL/GenBank/DDBJ whole genome shotgun (WGS) entry which is preliminary data.</text>
</comment>
<accession>A0A0G1GH23</accession>
<sequence>MSRDFTDYLNDILSSIDEIFDFIGNMEYDPFSIRENQRYP</sequence>
<protein>
    <submittedName>
        <fullName evidence="1">Uncharacterized protein</fullName>
    </submittedName>
</protein>
<gene>
    <name evidence="1" type="ORF">UW22_C0087G0001</name>
</gene>
<evidence type="ECO:0000313" key="1">
    <source>
        <dbReference type="EMBL" id="KKT33860.1"/>
    </source>
</evidence>
<dbReference type="AlphaFoldDB" id="A0A0G1GH23"/>